<gene>
    <name evidence="1" type="ORF">V6N11_058966</name>
</gene>
<proteinExistence type="predicted"/>
<dbReference type="Proteomes" id="UP001396334">
    <property type="component" value="Unassembled WGS sequence"/>
</dbReference>
<comment type="caution">
    <text evidence="1">The sequence shown here is derived from an EMBL/GenBank/DDBJ whole genome shotgun (WGS) entry which is preliminary data.</text>
</comment>
<dbReference type="EMBL" id="JBBPBN010000002">
    <property type="protein sequence ID" value="KAK9045076.1"/>
    <property type="molecule type" value="Genomic_DNA"/>
</dbReference>
<name>A0ABR2U5U1_9ROSI</name>
<keyword evidence="2" id="KW-1185">Reference proteome</keyword>
<accession>A0ABR2U5U1</accession>
<protein>
    <submittedName>
        <fullName evidence="1">Uncharacterized protein</fullName>
    </submittedName>
</protein>
<sequence>MPVMVILGNNYDNLSNMLNNLDSPNNYDQANGFHSATASAAADWQKSLSNLEEARDQVFSLPFLMDTSLLIDSDEDLLEFYLFSFSTLWYCFDLEVVCAAPLSETETALMEH</sequence>
<evidence type="ECO:0000313" key="2">
    <source>
        <dbReference type="Proteomes" id="UP001396334"/>
    </source>
</evidence>
<organism evidence="1 2">
    <name type="scientific">Hibiscus sabdariffa</name>
    <name type="common">roselle</name>
    <dbReference type="NCBI Taxonomy" id="183260"/>
    <lineage>
        <taxon>Eukaryota</taxon>
        <taxon>Viridiplantae</taxon>
        <taxon>Streptophyta</taxon>
        <taxon>Embryophyta</taxon>
        <taxon>Tracheophyta</taxon>
        <taxon>Spermatophyta</taxon>
        <taxon>Magnoliopsida</taxon>
        <taxon>eudicotyledons</taxon>
        <taxon>Gunneridae</taxon>
        <taxon>Pentapetalae</taxon>
        <taxon>rosids</taxon>
        <taxon>malvids</taxon>
        <taxon>Malvales</taxon>
        <taxon>Malvaceae</taxon>
        <taxon>Malvoideae</taxon>
        <taxon>Hibiscus</taxon>
    </lineage>
</organism>
<evidence type="ECO:0000313" key="1">
    <source>
        <dbReference type="EMBL" id="KAK9045076.1"/>
    </source>
</evidence>
<reference evidence="1 2" key="1">
    <citation type="journal article" date="2024" name="G3 (Bethesda)">
        <title>Genome assembly of Hibiscus sabdariffa L. provides insights into metabolisms of medicinal natural products.</title>
        <authorList>
            <person name="Kim T."/>
        </authorList>
    </citation>
    <scope>NUCLEOTIDE SEQUENCE [LARGE SCALE GENOMIC DNA]</scope>
    <source>
        <strain evidence="1">TK-2024</strain>
        <tissue evidence="1">Old leaves</tissue>
    </source>
</reference>